<reference evidence="1 2" key="1">
    <citation type="journal article" date="2018" name="Arch. Microbiol.">
        <title>New insights into the metabolic potential of the phototrophic purple bacterium Rhodopila globiformis DSM 161(T) from its draft genome sequence and evidence for a vanadium-dependent nitrogenase.</title>
        <authorList>
            <person name="Imhoff J.F."/>
            <person name="Rahn T."/>
            <person name="Kunzel S."/>
            <person name="Neulinger S.C."/>
        </authorList>
    </citation>
    <scope>NUCLEOTIDE SEQUENCE [LARGE SCALE GENOMIC DNA]</scope>
    <source>
        <strain evidence="1 2">DSM 16996</strain>
    </source>
</reference>
<evidence type="ECO:0000313" key="1">
    <source>
        <dbReference type="EMBL" id="PPQ33321.1"/>
    </source>
</evidence>
<dbReference type="OrthoDB" id="9150143at2"/>
<protein>
    <submittedName>
        <fullName evidence="1">Uncharacterized protein</fullName>
    </submittedName>
</protein>
<gene>
    <name evidence="1" type="ORF">CCR94_02050</name>
</gene>
<comment type="caution">
    <text evidence="1">The sequence shown here is derived from an EMBL/GenBank/DDBJ whole genome shotgun (WGS) entry which is preliminary data.</text>
</comment>
<dbReference type="Proteomes" id="UP000239089">
    <property type="component" value="Unassembled WGS sequence"/>
</dbReference>
<dbReference type="AlphaFoldDB" id="A0A2S6NFC3"/>
<proteinExistence type="predicted"/>
<dbReference type="EMBL" id="NHSJ01000023">
    <property type="protein sequence ID" value="PPQ33321.1"/>
    <property type="molecule type" value="Genomic_DNA"/>
</dbReference>
<evidence type="ECO:0000313" key="2">
    <source>
        <dbReference type="Proteomes" id="UP000239089"/>
    </source>
</evidence>
<keyword evidence="2" id="KW-1185">Reference proteome</keyword>
<dbReference type="RefSeq" id="WP_104506227.1">
    <property type="nucleotide sequence ID" value="NZ_JACIGC010000037.1"/>
</dbReference>
<organism evidence="1 2">
    <name type="scientific">Rhodoblastus sphagnicola</name>
    <dbReference type="NCBI Taxonomy" id="333368"/>
    <lineage>
        <taxon>Bacteria</taxon>
        <taxon>Pseudomonadati</taxon>
        <taxon>Pseudomonadota</taxon>
        <taxon>Alphaproteobacteria</taxon>
        <taxon>Hyphomicrobiales</taxon>
        <taxon>Rhodoblastaceae</taxon>
        <taxon>Rhodoblastus</taxon>
    </lineage>
</organism>
<sequence length="117" mass="12565">MKFREFEHDVLPRILIPLLGGLFVVCALHSTARATPTDRADSFIVSAADGYGVNECIKDRADCAKIVADAWCEAHGHSGAKSFGRADDVTGAIQKTAIRETPSKVISENDVFISCGN</sequence>
<name>A0A2S6NFC3_9HYPH</name>
<accession>A0A2S6NFC3</accession>